<name>A0A1H3Y2M4_9FIRM</name>
<accession>A0A1H3Y2M4</accession>
<dbReference type="STRING" id="81409.SAMN04515656_10311"/>
<gene>
    <name evidence="1" type="ORF">SAMN04515656_10311</name>
</gene>
<dbReference type="RefSeq" id="WP_090304636.1">
    <property type="nucleotide sequence ID" value="NZ_FNRK01000003.1"/>
</dbReference>
<reference evidence="1 2" key="1">
    <citation type="submission" date="2016-10" db="EMBL/GenBank/DDBJ databases">
        <authorList>
            <person name="de Groot N.N."/>
        </authorList>
    </citation>
    <scope>NUCLEOTIDE SEQUENCE [LARGE SCALE GENOMIC DNA]</scope>
    <source>
        <strain evidence="1 2">SR12</strain>
    </source>
</reference>
<dbReference type="AlphaFoldDB" id="A0A1H3Y2M4"/>
<sequence length="64" mass="7366">MEKLVMQKRKRSTPPCRLLNVTDQTHAMVKELAHDLNTPIVDVVETLINFAISQVEIVVEYEDD</sequence>
<dbReference type="Proteomes" id="UP000199394">
    <property type="component" value="Unassembled WGS sequence"/>
</dbReference>
<keyword evidence="2" id="KW-1185">Reference proteome</keyword>
<dbReference type="EMBL" id="FNRK01000003">
    <property type="protein sequence ID" value="SEA05094.1"/>
    <property type="molecule type" value="Genomic_DNA"/>
</dbReference>
<proteinExistence type="predicted"/>
<evidence type="ECO:0000313" key="2">
    <source>
        <dbReference type="Proteomes" id="UP000199394"/>
    </source>
</evidence>
<evidence type="ECO:0000313" key="1">
    <source>
        <dbReference type="EMBL" id="SEA05094.1"/>
    </source>
</evidence>
<protein>
    <submittedName>
        <fullName evidence="1">Uncharacterized protein</fullName>
    </submittedName>
</protein>
<organism evidence="1 2">
    <name type="scientific">Eubacterium aggregans</name>
    <dbReference type="NCBI Taxonomy" id="81409"/>
    <lineage>
        <taxon>Bacteria</taxon>
        <taxon>Bacillati</taxon>
        <taxon>Bacillota</taxon>
        <taxon>Clostridia</taxon>
        <taxon>Eubacteriales</taxon>
        <taxon>Eubacteriaceae</taxon>
        <taxon>Eubacterium</taxon>
    </lineage>
</organism>